<accession>A0AAV4Q5M8</accession>
<keyword evidence="2" id="KW-1185">Reference proteome</keyword>
<dbReference type="EMBL" id="BPLR01005823">
    <property type="protein sequence ID" value="GIY05273.1"/>
    <property type="molecule type" value="Genomic_DNA"/>
</dbReference>
<dbReference type="AlphaFoldDB" id="A0AAV4Q5M8"/>
<proteinExistence type="predicted"/>
<protein>
    <submittedName>
        <fullName evidence="1">Uncharacterized protein</fullName>
    </submittedName>
</protein>
<dbReference type="Proteomes" id="UP001054945">
    <property type="component" value="Unassembled WGS sequence"/>
</dbReference>
<evidence type="ECO:0000313" key="2">
    <source>
        <dbReference type="Proteomes" id="UP001054945"/>
    </source>
</evidence>
<reference evidence="1 2" key="1">
    <citation type="submission" date="2021-06" db="EMBL/GenBank/DDBJ databases">
        <title>Caerostris extrusa draft genome.</title>
        <authorList>
            <person name="Kono N."/>
            <person name="Arakawa K."/>
        </authorList>
    </citation>
    <scope>NUCLEOTIDE SEQUENCE [LARGE SCALE GENOMIC DNA]</scope>
</reference>
<organism evidence="1 2">
    <name type="scientific">Caerostris extrusa</name>
    <name type="common">Bark spider</name>
    <name type="synonym">Caerostris bankana</name>
    <dbReference type="NCBI Taxonomy" id="172846"/>
    <lineage>
        <taxon>Eukaryota</taxon>
        <taxon>Metazoa</taxon>
        <taxon>Ecdysozoa</taxon>
        <taxon>Arthropoda</taxon>
        <taxon>Chelicerata</taxon>
        <taxon>Arachnida</taxon>
        <taxon>Araneae</taxon>
        <taxon>Araneomorphae</taxon>
        <taxon>Entelegynae</taxon>
        <taxon>Araneoidea</taxon>
        <taxon>Araneidae</taxon>
        <taxon>Caerostris</taxon>
    </lineage>
</organism>
<evidence type="ECO:0000313" key="1">
    <source>
        <dbReference type="EMBL" id="GIY05273.1"/>
    </source>
</evidence>
<sequence>MSENPALGMILTSRVHRGVFLVLKMSHTTTNIGGIRKDDALIRRSLYSTTWRTRCQREHHRKEDIPWKQQVVWNEICSSGQVQSCLDDLQLPRYSSES</sequence>
<name>A0AAV4Q5M8_CAEEX</name>
<gene>
    <name evidence="1" type="ORF">CEXT_339991</name>
</gene>
<comment type="caution">
    <text evidence="1">The sequence shown here is derived from an EMBL/GenBank/DDBJ whole genome shotgun (WGS) entry which is preliminary data.</text>
</comment>